<dbReference type="RefSeq" id="WP_080640990.1">
    <property type="nucleotide sequence ID" value="NZ_CP061723.1"/>
</dbReference>
<gene>
    <name evidence="2" type="ORF">ID616_01985</name>
</gene>
<evidence type="ECO:0000313" key="2">
    <source>
        <dbReference type="EMBL" id="QOC98508.1"/>
    </source>
</evidence>
<name>A0ABD7BG26_PSEPU</name>
<evidence type="ECO:0000256" key="1">
    <source>
        <dbReference type="SAM" id="MobiDB-lite"/>
    </source>
</evidence>
<accession>A0ABD7BG26</accession>
<dbReference type="AlphaFoldDB" id="A0ABD7BG26"/>
<feature type="region of interest" description="Disordered" evidence="1">
    <location>
        <begin position="114"/>
        <end position="150"/>
    </location>
</feature>
<dbReference type="Proteomes" id="UP000516786">
    <property type="component" value="Chromosome"/>
</dbReference>
<protein>
    <submittedName>
        <fullName evidence="2">RHS repeat-associated core domain-containing protein</fullName>
    </submittedName>
</protein>
<evidence type="ECO:0000313" key="3">
    <source>
        <dbReference type="Proteomes" id="UP000516786"/>
    </source>
</evidence>
<dbReference type="NCBIfam" id="TIGR03696">
    <property type="entry name" value="Rhs_assc_core"/>
    <property type="match status" value="1"/>
</dbReference>
<sequence length="253" mass="28891">MMKKHPDSDRTPHSSAYTPYGYAINAPEEQRLLAFNGQLRDALTSFYTLGNGHRIYNPVLQRFHSADGLSPFDAGGINAYAYCSGDPVNRLDPSGQSWLSPFKGIANLFGRTRSRDRVQTQAQLQPKLTPEELQSARRQGKEPPSFAQTESEDLLLPNYQYIEDKLPPRVQQQLSQIRERRRIIHADLRYMRRHPDNAPEHMRAELKRLGESSLRLRSRLRSDLTQPVSFSPKYSTAINEISSSTPDASLIRR</sequence>
<proteinExistence type="predicted"/>
<dbReference type="Gene3D" id="2.180.10.10">
    <property type="entry name" value="RHS repeat-associated core"/>
    <property type="match status" value="1"/>
</dbReference>
<dbReference type="InterPro" id="IPR022385">
    <property type="entry name" value="Rhs_assc_core"/>
</dbReference>
<reference evidence="2 3" key="1">
    <citation type="submission" date="2020-09" db="EMBL/GenBank/DDBJ databases">
        <title>Co-existence of a novel multidrug-resistance efflux pump with carbapenem resistance gene blaVIM-2 in one megaplasmid in Pseudomonas putida.</title>
        <authorList>
            <person name="Peng K."/>
            <person name="Li R."/>
        </authorList>
    </citation>
    <scope>NUCLEOTIDE SEQUENCE [LARGE SCALE GENOMIC DNA]</scope>
    <source>
        <strain evidence="2 3">ZXPA-20</strain>
    </source>
</reference>
<dbReference type="EMBL" id="CP061723">
    <property type="protein sequence ID" value="QOC98508.1"/>
    <property type="molecule type" value="Genomic_DNA"/>
</dbReference>
<organism evidence="2 3">
    <name type="scientific">Pseudomonas putida</name>
    <name type="common">Arthrobacter siderocapsulatus</name>
    <dbReference type="NCBI Taxonomy" id="303"/>
    <lineage>
        <taxon>Bacteria</taxon>
        <taxon>Pseudomonadati</taxon>
        <taxon>Pseudomonadota</taxon>
        <taxon>Gammaproteobacteria</taxon>
        <taxon>Pseudomonadales</taxon>
        <taxon>Pseudomonadaceae</taxon>
        <taxon>Pseudomonas</taxon>
    </lineage>
</organism>